<gene>
    <name evidence="1" type="primary">iraD</name>
    <name evidence="1" type="ORF">NCTC9075_05903</name>
</gene>
<accession>A0A377KDN5</accession>
<name>A0A377KDN5_ECOLX</name>
<organism evidence="1 2">
    <name type="scientific">Escherichia coli</name>
    <dbReference type="NCBI Taxonomy" id="562"/>
    <lineage>
        <taxon>Bacteria</taxon>
        <taxon>Pseudomonadati</taxon>
        <taxon>Pseudomonadota</taxon>
        <taxon>Gammaproteobacteria</taxon>
        <taxon>Enterobacterales</taxon>
        <taxon>Enterobacteriaceae</taxon>
        <taxon>Escherichia</taxon>
    </lineage>
</organism>
<reference evidence="1 2" key="1">
    <citation type="submission" date="2018-06" db="EMBL/GenBank/DDBJ databases">
        <authorList>
            <consortium name="Pathogen Informatics"/>
            <person name="Doyle S."/>
        </authorList>
    </citation>
    <scope>NUCLEOTIDE SEQUENCE [LARGE SCALE GENOMIC DNA]</scope>
    <source>
        <strain evidence="1 2">NCTC9075</strain>
    </source>
</reference>
<evidence type="ECO:0000313" key="1">
    <source>
        <dbReference type="EMBL" id="STP22414.1"/>
    </source>
</evidence>
<dbReference type="AlphaFoldDB" id="A0A377KDN5"/>
<proteinExistence type="predicted"/>
<sequence>MMRQSVQTVLPESTGNNTLSLRDSVCRDLFQLFSFSHSPLQYYLFQACLSGKGIIRATSFSRVGIAASYVPRFIS</sequence>
<protein>
    <submittedName>
        <fullName evidence="1">DNA replication/recombination/repair protein</fullName>
    </submittedName>
</protein>
<dbReference type="EMBL" id="UGEM01000004">
    <property type="protein sequence ID" value="STP22414.1"/>
    <property type="molecule type" value="Genomic_DNA"/>
</dbReference>
<evidence type="ECO:0000313" key="2">
    <source>
        <dbReference type="Proteomes" id="UP000254181"/>
    </source>
</evidence>
<dbReference type="Proteomes" id="UP000254181">
    <property type="component" value="Unassembled WGS sequence"/>
</dbReference>